<reference evidence="2" key="1">
    <citation type="journal article" date="2019" name="Int. J. Syst. Evol. Microbiol.">
        <title>The Global Catalogue of Microorganisms (GCM) 10K type strain sequencing project: providing services to taxonomists for standard genome sequencing and annotation.</title>
        <authorList>
            <consortium name="The Broad Institute Genomics Platform"/>
            <consortium name="The Broad Institute Genome Sequencing Center for Infectious Disease"/>
            <person name="Wu L."/>
            <person name="Ma J."/>
        </authorList>
    </citation>
    <scope>NUCLEOTIDE SEQUENCE [LARGE SCALE GENOMIC DNA]</scope>
    <source>
        <strain evidence="2">KCTC 52277</strain>
    </source>
</reference>
<organism evidence="1 2">
    <name type="scientific">Shewanella submarina</name>
    <dbReference type="NCBI Taxonomy" id="2016376"/>
    <lineage>
        <taxon>Bacteria</taxon>
        <taxon>Pseudomonadati</taxon>
        <taxon>Pseudomonadota</taxon>
        <taxon>Gammaproteobacteria</taxon>
        <taxon>Alteromonadales</taxon>
        <taxon>Shewanellaceae</taxon>
        <taxon>Shewanella</taxon>
    </lineage>
</organism>
<accession>A0ABV7GBN2</accession>
<dbReference type="Gene3D" id="2.60.120.1140">
    <property type="entry name" value="Protein of unknown function DUF192"/>
    <property type="match status" value="1"/>
</dbReference>
<dbReference type="PANTHER" id="PTHR37953">
    <property type="entry name" value="UPF0127 PROTEIN MJ1496"/>
    <property type="match status" value="1"/>
</dbReference>
<dbReference type="Pfam" id="PF02643">
    <property type="entry name" value="DUF192"/>
    <property type="match status" value="1"/>
</dbReference>
<evidence type="ECO:0000313" key="1">
    <source>
        <dbReference type="EMBL" id="MFC3137227.1"/>
    </source>
</evidence>
<dbReference type="PANTHER" id="PTHR37953:SF1">
    <property type="entry name" value="UPF0127 PROTEIN MJ1496"/>
    <property type="match status" value="1"/>
</dbReference>
<name>A0ABV7GBN2_9GAMM</name>
<sequence>MKSMQLMSGTKLFIPRLYYPCGFWQRLRGLIGHEELTLEEGFLLPNCKAIHMFGMRRPLDIVFLDAQFKILHIVNQLPPGRFAFCGKSQHTLELKSGAANKLKLAPGQQFTIKEGI</sequence>
<dbReference type="RefSeq" id="WP_248935453.1">
    <property type="nucleotide sequence ID" value="NZ_JAKILF010000002.1"/>
</dbReference>
<evidence type="ECO:0000313" key="2">
    <source>
        <dbReference type="Proteomes" id="UP001595621"/>
    </source>
</evidence>
<proteinExistence type="predicted"/>
<dbReference type="EMBL" id="JBHRTD010000006">
    <property type="protein sequence ID" value="MFC3137227.1"/>
    <property type="molecule type" value="Genomic_DNA"/>
</dbReference>
<dbReference type="Proteomes" id="UP001595621">
    <property type="component" value="Unassembled WGS sequence"/>
</dbReference>
<keyword evidence="2" id="KW-1185">Reference proteome</keyword>
<protein>
    <submittedName>
        <fullName evidence="1">DUF192 domain-containing protein</fullName>
    </submittedName>
</protein>
<gene>
    <name evidence="1" type="ORF">ACFOE0_03390</name>
</gene>
<dbReference type="InterPro" id="IPR003795">
    <property type="entry name" value="DUF192"/>
</dbReference>
<dbReference type="InterPro" id="IPR038695">
    <property type="entry name" value="Saro_0823-like_sf"/>
</dbReference>
<comment type="caution">
    <text evidence="1">The sequence shown here is derived from an EMBL/GenBank/DDBJ whole genome shotgun (WGS) entry which is preliminary data.</text>
</comment>